<dbReference type="Pfam" id="PF13517">
    <property type="entry name" value="FG-GAP_3"/>
    <property type="match status" value="2"/>
</dbReference>
<dbReference type="SUPFAM" id="SSF51120">
    <property type="entry name" value="beta-Roll"/>
    <property type="match status" value="1"/>
</dbReference>
<sequence>MVFARDRASSRQSKQSGLNPAAFRVEAANLPVGGNSAATATADFNRDGVPDLVVALASPAISNNLAVLLGSGNGSFGSPLLLSANGLSSFSVVTGDFNGDGNSDIVTANFGSDTVSLLLGNGNGSFQTAQPFQVGKQPNQVVTADVNQDGRLDLVTANSGSNTLSVLLGSETGFRSATNFRTKGTQPFAVATGDFDRDGKLDLISADAASNGVSLFLGRGNGEFSDPKSFIVGSTSPVAIGTGDFDGDKRLDLVTGNLAADGRDISILFGDGKGDFPRGITLPAGGGVNSLIAADFNQDGQLDLAGLLNLSATMVVFLGDGEGGFTRAPDTFVGSAATDLSIADFNQDNKLDLVSASLNSTNASVILNKTTAVVLRSTKTLALVDGSQETAAGMTVNLDRGTLVVKGNPVVRVSVDGFNDVEGTQVKDDITGSDKRNLLSGNDGADRLIGLGGNDVLTGGAGPDRLEGGAGNDQLTGGIGRDRLTSGAGRDRFIFDHQAPFSPTDGQDRLTDFEKGRDKIVLDRGTFTALSGKVSFASVQTLAQAKTNAALVTYVRSTGRLYYNPNGTEADFGSGGWFATLERSKSANGNLTASDFLTQR</sequence>
<keyword evidence="1" id="KW-0732">Signal</keyword>
<dbReference type="InterPro" id="IPR001343">
    <property type="entry name" value="Hemolysn_Ca-bd"/>
</dbReference>
<dbReference type="Gene3D" id="2.30.30.100">
    <property type="match status" value="3"/>
</dbReference>
<dbReference type="PROSITE" id="PS00330">
    <property type="entry name" value="HEMOLYSIN_CALCIUM"/>
    <property type="match status" value="2"/>
</dbReference>
<organism evidence="2">
    <name type="scientific">Leptolyngbya sp. NK1-12</name>
    <dbReference type="NCBI Taxonomy" id="2547451"/>
    <lineage>
        <taxon>Bacteria</taxon>
        <taxon>Bacillati</taxon>
        <taxon>Cyanobacteriota</taxon>
        <taxon>Cyanophyceae</taxon>
        <taxon>Leptolyngbyales</taxon>
        <taxon>Leptolyngbyaceae</taxon>
        <taxon>Leptolyngbya group</taxon>
        <taxon>Leptolyngbya</taxon>
    </lineage>
</organism>
<gene>
    <name evidence="2" type="ORF">HJG54_25950</name>
</gene>
<dbReference type="AlphaFoldDB" id="A0AA96WIS3"/>
<accession>A0AA96WIS3</accession>
<dbReference type="SUPFAM" id="SSF69318">
    <property type="entry name" value="Integrin alpha N-terminal domain"/>
    <property type="match status" value="1"/>
</dbReference>
<dbReference type="PRINTS" id="PR00313">
    <property type="entry name" value="CABNDNGRPT"/>
</dbReference>
<dbReference type="InterPro" id="IPR018511">
    <property type="entry name" value="Hemolysin-typ_Ca-bd_CS"/>
</dbReference>
<dbReference type="InterPro" id="IPR013517">
    <property type="entry name" value="FG-GAP"/>
</dbReference>
<name>A0AA96WIS3_9CYAN</name>
<dbReference type="InterPro" id="IPR028994">
    <property type="entry name" value="Integrin_alpha_N"/>
</dbReference>
<dbReference type="RefSeq" id="WP_316432120.1">
    <property type="nucleotide sequence ID" value="NZ_CP053586.1"/>
</dbReference>
<dbReference type="InterPro" id="IPR011049">
    <property type="entry name" value="Serralysin-like_metalloprot_C"/>
</dbReference>
<dbReference type="GO" id="GO:0005509">
    <property type="term" value="F:calcium ion binding"/>
    <property type="evidence" value="ECO:0007669"/>
    <property type="project" value="InterPro"/>
</dbReference>
<evidence type="ECO:0000313" key="2">
    <source>
        <dbReference type="EMBL" id="WNZ25930.1"/>
    </source>
</evidence>
<dbReference type="GO" id="GO:0005615">
    <property type="term" value="C:extracellular space"/>
    <property type="evidence" value="ECO:0007669"/>
    <property type="project" value="InterPro"/>
</dbReference>
<reference evidence="2" key="1">
    <citation type="submission" date="2020-05" db="EMBL/GenBank/DDBJ databases">
        <authorList>
            <person name="Zhu T."/>
            <person name="Keshari N."/>
            <person name="Lu X."/>
        </authorList>
    </citation>
    <scope>NUCLEOTIDE SEQUENCE</scope>
    <source>
        <strain evidence="2">NK1-12</strain>
    </source>
</reference>
<dbReference type="Pfam" id="PF00353">
    <property type="entry name" value="HemolysinCabind"/>
    <property type="match status" value="2"/>
</dbReference>
<protein>
    <recommendedName>
        <fullName evidence="3">VCBS repeat-containing protein</fullName>
    </recommendedName>
</protein>
<proteinExistence type="predicted"/>
<dbReference type="Gene3D" id="2.150.10.10">
    <property type="entry name" value="Serralysin-like metalloprotease, C-terminal"/>
    <property type="match status" value="1"/>
</dbReference>
<dbReference type="PANTHER" id="PTHR46580">
    <property type="entry name" value="SENSOR KINASE-RELATED"/>
    <property type="match status" value="1"/>
</dbReference>
<evidence type="ECO:0008006" key="3">
    <source>
        <dbReference type="Google" id="ProtNLM"/>
    </source>
</evidence>
<evidence type="ECO:0000256" key="1">
    <source>
        <dbReference type="ARBA" id="ARBA00022729"/>
    </source>
</evidence>
<dbReference type="Gene3D" id="2.40.128.340">
    <property type="match status" value="1"/>
</dbReference>
<dbReference type="EMBL" id="CP053586">
    <property type="protein sequence ID" value="WNZ25930.1"/>
    <property type="molecule type" value="Genomic_DNA"/>
</dbReference>